<dbReference type="Proteomes" id="UP000681610">
    <property type="component" value="Unassembled WGS sequence"/>
</dbReference>
<protein>
    <submittedName>
        <fullName evidence="3">Lipocalin family protein</fullName>
    </submittedName>
</protein>
<feature type="signal peptide" evidence="1">
    <location>
        <begin position="1"/>
        <end position="20"/>
    </location>
</feature>
<name>A0ABS3PW46_9FLAO</name>
<feature type="domain" description="Lipocalin-like" evidence="2">
    <location>
        <begin position="39"/>
        <end position="124"/>
    </location>
</feature>
<feature type="chain" id="PRO_5045599168" evidence="1">
    <location>
        <begin position="21"/>
        <end position="262"/>
    </location>
</feature>
<dbReference type="RefSeq" id="WP_208058189.1">
    <property type="nucleotide sequence ID" value="NZ_JAGDYP010000002.1"/>
</dbReference>
<keyword evidence="1" id="KW-0732">Signal</keyword>
<dbReference type="PROSITE" id="PS51257">
    <property type="entry name" value="PROKAR_LIPOPROTEIN"/>
    <property type="match status" value="1"/>
</dbReference>
<evidence type="ECO:0000313" key="4">
    <source>
        <dbReference type="Proteomes" id="UP000681610"/>
    </source>
</evidence>
<sequence>MKKSLFIIVLCVLCGLVACNKEQQPEVTPDVPETPPHPIVGEWRLMNIINNKDTLILENCARKSSLLFKRDGTLTRTFYQKTEDDCKPIPEALTYTVTTNKVVLQTDANTENYDYTIVSNTLTLVYKNQSGGVQTSTYEKDYKYDLQKELIGTWYIHHLRRDGRYDYDWVLTNSNCRSQQKIVFDGNNIEIHQYKIKAGCKLVLFEGTYRVLPNLRVIEARSKRFNKVGLTEFEYTKDQLIIYRWVGNELEEEIYKRTPRWK</sequence>
<dbReference type="InterPro" id="IPR024311">
    <property type="entry name" value="Lipocalin-like"/>
</dbReference>
<evidence type="ECO:0000259" key="2">
    <source>
        <dbReference type="Pfam" id="PF13648"/>
    </source>
</evidence>
<accession>A0ABS3PW46</accession>
<keyword evidence="4" id="KW-1185">Reference proteome</keyword>
<dbReference type="EMBL" id="JAGDYP010000002">
    <property type="protein sequence ID" value="MBO1883535.1"/>
    <property type="molecule type" value="Genomic_DNA"/>
</dbReference>
<gene>
    <name evidence="3" type="ORF">J4N46_03610</name>
</gene>
<evidence type="ECO:0000313" key="3">
    <source>
        <dbReference type="EMBL" id="MBO1883535.1"/>
    </source>
</evidence>
<dbReference type="Pfam" id="PF13648">
    <property type="entry name" value="Lipocalin_4"/>
    <property type="match status" value="1"/>
</dbReference>
<comment type="caution">
    <text evidence="3">The sequence shown here is derived from an EMBL/GenBank/DDBJ whole genome shotgun (WGS) entry which is preliminary data.</text>
</comment>
<proteinExistence type="predicted"/>
<evidence type="ECO:0000256" key="1">
    <source>
        <dbReference type="SAM" id="SignalP"/>
    </source>
</evidence>
<reference evidence="3 4" key="1">
    <citation type="submission" date="2021-03" db="EMBL/GenBank/DDBJ databases">
        <title>Isolation and description of Capnocytophaga bilenii sp. nov., a novel Capnocytophaga species, isolated from a gingivitis subject.</title>
        <authorList>
            <person name="Antezack A."/>
            <person name="Monnet-Corti V."/>
            <person name="La Scola B."/>
        </authorList>
    </citation>
    <scope>NUCLEOTIDE SEQUENCE [LARGE SCALE GENOMIC DNA]</scope>
    <source>
        <strain evidence="3 4">Marseille-Q4570</strain>
    </source>
</reference>
<organism evidence="3 4">
    <name type="scientific">Capnocytophaga bilenii</name>
    <dbReference type="NCBI Taxonomy" id="2819369"/>
    <lineage>
        <taxon>Bacteria</taxon>
        <taxon>Pseudomonadati</taxon>
        <taxon>Bacteroidota</taxon>
        <taxon>Flavobacteriia</taxon>
        <taxon>Flavobacteriales</taxon>
        <taxon>Flavobacteriaceae</taxon>
        <taxon>Capnocytophaga</taxon>
    </lineage>
</organism>